<feature type="compositionally biased region" description="Basic and acidic residues" evidence="1">
    <location>
        <begin position="165"/>
        <end position="176"/>
    </location>
</feature>
<reference evidence="2 3" key="1">
    <citation type="journal article" date="2014" name="Genome Announc.">
        <title>Draft genome sequence of the pathogenic fungus Scedosporium apiospermum.</title>
        <authorList>
            <person name="Vandeputte P."/>
            <person name="Ghamrawi S."/>
            <person name="Rechenmann M."/>
            <person name="Iltis A."/>
            <person name="Giraud S."/>
            <person name="Fleury M."/>
            <person name="Thornton C."/>
            <person name="Delhaes L."/>
            <person name="Meyer W."/>
            <person name="Papon N."/>
            <person name="Bouchara J.P."/>
        </authorList>
    </citation>
    <scope>NUCLEOTIDE SEQUENCE [LARGE SCALE GENOMIC DNA]</scope>
    <source>
        <strain evidence="2 3">IHEM 14462</strain>
    </source>
</reference>
<dbReference type="PRINTS" id="PR01217">
    <property type="entry name" value="PRICHEXTENSN"/>
</dbReference>
<evidence type="ECO:0000256" key="1">
    <source>
        <dbReference type="SAM" id="MobiDB-lite"/>
    </source>
</evidence>
<keyword evidence="3" id="KW-1185">Reference proteome</keyword>
<feature type="compositionally biased region" description="Low complexity" evidence="1">
    <location>
        <begin position="90"/>
        <end position="102"/>
    </location>
</feature>
<dbReference type="RefSeq" id="XP_016645048.1">
    <property type="nucleotide sequence ID" value="XM_016785672.1"/>
</dbReference>
<feature type="compositionally biased region" description="Polar residues" evidence="1">
    <location>
        <begin position="57"/>
        <end position="79"/>
    </location>
</feature>
<dbReference type="Proteomes" id="UP000028545">
    <property type="component" value="Unassembled WGS sequence"/>
</dbReference>
<dbReference type="GeneID" id="27721795"/>
<dbReference type="OrthoDB" id="2162994at2759"/>
<feature type="compositionally biased region" description="Polar residues" evidence="1">
    <location>
        <begin position="18"/>
        <end position="31"/>
    </location>
</feature>
<dbReference type="AlphaFoldDB" id="A0A084GD37"/>
<name>A0A084GD37_PSEDA</name>
<comment type="caution">
    <text evidence="2">The sequence shown here is derived from an EMBL/GenBank/DDBJ whole genome shotgun (WGS) entry which is preliminary data.</text>
</comment>
<feature type="region of interest" description="Disordered" evidence="1">
    <location>
        <begin position="1"/>
        <end position="210"/>
    </location>
</feature>
<dbReference type="OMA" id="HYATRAH"/>
<dbReference type="EMBL" id="JOWA01000086">
    <property type="protein sequence ID" value="KEZ45249.1"/>
    <property type="molecule type" value="Genomic_DNA"/>
</dbReference>
<feature type="compositionally biased region" description="Polar residues" evidence="1">
    <location>
        <begin position="180"/>
        <end position="208"/>
    </location>
</feature>
<organism evidence="2 3">
    <name type="scientific">Pseudallescheria apiosperma</name>
    <name type="common">Scedosporium apiospermum</name>
    <dbReference type="NCBI Taxonomy" id="563466"/>
    <lineage>
        <taxon>Eukaryota</taxon>
        <taxon>Fungi</taxon>
        <taxon>Dikarya</taxon>
        <taxon>Ascomycota</taxon>
        <taxon>Pezizomycotina</taxon>
        <taxon>Sordariomycetes</taxon>
        <taxon>Hypocreomycetidae</taxon>
        <taxon>Microascales</taxon>
        <taxon>Microascaceae</taxon>
        <taxon>Scedosporium</taxon>
    </lineage>
</organism>
<evidence type="ECO:0000313" key="2">
    <source>
        <dbReference type="EMBL" id="KEZ45249.1"/>
    </source>
</evidence>
<dbReference type="KEGG" id="sapo:SAPIO_CDS2723"/>
<dbReference type="HOGENOM" id="CLU_029475_0_0_1"/>
<feature type="region of interest" description="Disordered" evidence="1">
    <location>
        <begin position="323"/>
        <end position="353"/>
    </location>
</feature>
<accession>A0A084GD37</accession>
<proteinExistence type="predicted"/>
<gene>
    <name evidence="2" type="ORF">SAPIO_CDS2723</name>
</gene>
<protein>
    <submittedName>
        <fullName evidence="2">GATA zinc finger</fullName>
    </submittedName>
</protein>
<dbReference type="VEuPathDB" id="FungiDB:SAPIO_CDS2723"/>
<evidence type="ECO:0000313" key="3">
    <source>
        <dbReference type="Proteomes" id="UP000028545"/>
    </source>
</evidence>
<feature type="compositionally biased region" description="Basic and acidic residues" evidence="1">
    <location>
        <begin position="331"/>
        <end position="342"/>
    </location>
</feature>
<sequence length="388" mass="42464">MATAAIISPTAQYPPPLQTLSSRYPHSTNGSDMPGMISPAEPRRHSDPAEVPPHRQSLPSISEVISSTTVNHPGGFSQTPAPVPPPLSTFPPSFAASSRPYAEPQPALDKPSPRPPHHPPSSYSRPEPLPPFAAESPRLASFNTRPGPAASGSFAPHPSPPIKQDQGRADSDKIVPEQHPNGSYSHPNPLTPYSTVQLSGGQLSHSSTYPVSPRHIVPPPPLPSPYDPHRATRLEEADHPHARPRYDMTLNRHIEAWTYQECLSRIASSSRTIFNFAEGYGKIAQEQHTSRPIPERLPTEREVSEMLSNLDYIRRSLENVRDLVQQSNRSEPPRESKGKAPMEDDDAQIAPPLREDVTAAIGSILLNGEEARMVPERSAMRAGFIMPN</sequence>